<dbReference type="AlphaFoldDB" id="A0A0F9EA37"/>
<accession>A0A0F9EA37</accession>
<name>A0A0F9EA37_9ZZZZ</name>
<comment type="caution">
    <text evidence="1">The sequence shown here is derived from an EMBL/GenBank/DDBJ whole genome shotgun (WGS) entry which is preliminary data.</text>
</comment>
<gene>
    <name evidence="1" type="ORF">LCGC14_2100110</name>
</gene>
<proteinExistence type="predicted"/>
<organism evidence="1">
    <name type="scientific">marine sediment metagenome</name>
    <dbReference type="NCBI Taxonomy" id="412755"/>
    <lineage>
        <taxon>unclassified sequences</taxon>
        <taxon>metagenomes</taxon>
        <taxon>ecological metagenomes</taxon>
    </lineage>
</organism>
<reference evidence="1" key="1">
    <citation type="journal article" date="2015" name="Nature">
        <title>Complex archaea that bridge the gap between prokaryotes and eukaryotes.</title>
        <authorList>
            <person name="Spang A."/>
            <person name="Saw J.H."/>
            <person name="Jorgensen S.L."/>
            <person name="Zaremba-Niedzwiedzka K."/>
            <person name="Martijn J."/>
            <person name="Lind A.E."/>
            <person name="van Eijk R."/>
            <person name="Schleper C."/>
            <person name="Guy L."/>
            <person name="Ettema T.J."/>
        </authorList>
    </citation>
    <scope>NUCLEOTIDE SEQUENCE</scope>
</reference>
<evidence type="ECO:0000313" key="1">
    <source>
        <dbReference type="EMBL" id="KKL70918.1"/>
    </source>
</evidence>
<protein>
    <submittedName>
        <fullName evidence="1">Uncharacterized protein</fullName>
    </submittedName>
</protein>
<dbReference type="EMBL" id="LAZR01025750">
    <property type="protein sequence ID" value="KKL70918.1"/>
    <property type="molecule type" value="Genomic_DNA"/>
</dbReference>
<sequence length="48" mass="5142">MIIEGTCICGASLIVNLVGEGKFTCPSCGKAYERVFNVELNAYEIVEG</sequence>